<evidence type="ECO:0000256" key="1">
    <source>
        <dbReference type="SAM" id="MobiDB-lite"/>
    </source>
</evidence>
<evidence type="ECO:0000256" key="2">
    <source>
        <dbReference type="SAM" id="Phobius"/>
    </source>
</evidence>
<feature type="compositionally biased region" description="Basic and acidic residues" evidence="1">
    <location>
        <begin position="1"/>
        <end position="21"/>
    </location>
</feature>
<keyword evidence="2" id="KW-0812">Transmembrane</keyword>
<dbReference type="AlphaFoldDB" id="A0A8J5GIM7"/>
<dbReference type="Proteomes" id="UP000734854">
    <property type="component" value="Unassembled WGS sequence"/>
</dbReference>
<keyword evidence="2" id="KW-1133">Transmembrane helix</keyword>
<reference evidence="3 4" key="1">
    <citation type="submission" date="2020-08" db="EMBL/GenBank/DDBJ databases">
        <title>Plant Genome Project.</title>
        <authorList>
            <person name="Zhang R.-G."/>
        </authorList>
    </citation>
    <scope>NUCLEOTIDE SEQUENCE [LARGE SCALE GENOMIC DNA]</scope>
    <source>
        <tissue evidence="3">Rhizome</tissue>
    </source>
</reference>
<keyword evidence="2" id="KW-0472">Membrane</keyword>
<name>A0A8J5GIM7_ZINOF</name>
<evidence type="ECO:0000313" key="4">
    <source>
        <dbReference type="Proteomes" id="UP000734854"/>
    </source>
</evidence>
<organism evidence="3 4">
    <name type="scientific">Zingiber officinale</name>
    <name type="common">Ginger</name>
    <name type="synonym">Amomum zingiber</name>
    <dbReference type="NCBI Taxonomy" id="94328"/>
    <lineage>
        <taxon>Eukaryota</taxon>
        <taxon>Viridiplantae</taxon>
        <taxon>Streptophyta</taxon>
        <taxon>Embryophyta</taxon>
        <taxon>Tracheophyta</taxon>
        <taxon>Spermatophyta</taxon>
        <taxon>Magnoliopsida</taxon>
        <taxon>Liliopsida</taxon>
        <taxon>Zingiberales</taxon>
        <taxon>Zingiberaceae</taxon>
        <taxon>Zingiber</taxon>
    </lineage>
</organism>
<proteinExistence type="predicted"/>
<keyword evidence="4" id="KW-1185">Reference proteome</keyword>
<comment type="caution">
    <text evidence="3">The sequence shown here is derived from an EMBL/GenBank/DDBJ whole genome shotgun (WGS) entry which is preliminary data.</text>
</comment>
<feature type="transmembrane region" description="Helical" evidence="2">
    <location>
        <begin position="55"/>
        <end position="74"/>
    </location>
</feature>
<feature type="region of interest" description="Disordered" evidence="1">
    <location>
        <begin position="1"/>
        <end position="29"/>
    </location>
</feature>
<sequence>MEREEVAADREVEEVAKRATPSEEEPASDGISAVIPGWFSEISPMWPGPRSVSRLFLSVTLLPLELVWVCAAWFSEYSLLLRVQIRFAVLGFGYGAPLE</sequence>
<accession>A0A8J5GIM7</accession>
<dbReference type="EMBL" id="JACMSC010000009">
    <property type="protein sequence ID" value="KAG6506836.1"/>
    <property type="molecule type" value="Genomic_DNA"/>
</dbReference>
<protein>
    <submittedName>
        <fullName evidence="3">Uncharacterized protein</fullName>
    </submittedName>
</protein>
<evidence type="ECO:0000313" key="3">
    <source>
        <dbReference type="EMBL" id="KAG6506836.1"/>
    </source>
</evidence>
<gene>
    <name evidence="3" type="ORF">ZIOFF_032168</name>
</gene>